<feature type="region of interest" description="Disordered" evidence="1">
    <location>
        <begin position="270"/>
        <end position="300"/>
    </location>
</feature>
<accession>A0A9J6GS09</accession>
<dbReference type="Proteomes" id="UP000821853">
    <property type="component" value="Unassembled WGS sequence"/>
</dbReference>
<name>A0A9J6GS09_HAELO</name>
<evidence type="ECO:0000256" key="2">
    <source>
        <dbReference type="SAM" id="Phobius"/>
    </source>
</evidence>
<dbReference type="PANTHER" id="PTHR11360">
    <property type="entry name" value="MONOCARBOXYLATE TRANSPORTER"/>
    <property type="match status" value="1"/>
</dbReference>
<reference evidence="3 4" key="1">
    <citation type="journal article" date="2020" name="Cell">
        <title>Large-Scale Comparative Analyses of Tick Genomes Elucidate Their Genetic Diversity and Vector Capacities.</title>
        <authorList>
            <consortium name="Tick Genome and Microbiome Consortium (TIGMIC)"/>
            <person name="Jia N."/>
            <person name="Wang J."/>
            <person name="Shi W."/>
            <person name="Du L."/>
            <person name="Sun Y."/>
            <person name="Zhan W."/>
            <person name="Jiang J.F."/>
            <person name="Wang Q."/>
            <person name="Zhang B."/>
            <person name="Ji P."/>
            <person name="Bell-Sakyi L."/>
            <person name="Cui X.M."/>
            <person name="Yuan T.T."/>
            <person name="Jiang B.G."/>
            <person name="Yang W.F."/>
            <person name="Lam T.T."/>
            <person name="Chang Q.C."/>
            <person name="Ding S.J."/>
            <person name="Wang X.J."/>
            <person name="Zhu J.G."/>
            <person name="Ruan X.D."/>
            <person name="Zhao L."/>
            <person name="Wei J.T."/>
            <person name="Ye R.Z."/>
            <person name="Que T.C."/>
            <person name="Du C.H."/>
            <person name="Zhou Y.H."/>
            <person name="Cheng J.X."/>
            <person name="Dai P.F."/>
            <person name="Guo W.B."/>
            <person name="Han X.H."/>
            <person name="Huang E.J."/>
            <person name="Li L.F."/>
            <person name="Wei W."/>
            <person name="Gao Y.C."/>
            <person name="Liu J.Z."/>
            <person name="Shao H.Z."/>
            <person name="Wang X."/>
            <person name="Wang C.C."/>
            <person name="Yang T.C."/>
            <person name="Huo Q.B."/>
            <person name="Li W."/>
            <person name="Chen H.Y."/>
            <person name="Chen S.E."/>
            <person name="Zhou L.G."/>
            <person name="Ni X.B."/>
            <person name="Tian J.H."/>
            <person name="Sheng Y."/>
            <person name="Liu T."/>
            <person name="Pan Y.S."/>
            <person name="Xia L.Y."/>
            <person name="Li J."/>
            <person name="Zhao F."/>
            <person name="Cao W.C."/>
        </authorList>
    </citation>
    <scope>NUCLEOTIDE SEQUENCE [LARGE SCALE GENOMIC DNA]</scope>
    <source>
        <strain evidence="3">HaeL-2018</strain>
    </source>
</reference>
<feature type="transmembrane region" description="Helical" evidence="2">
    <location>
        <begin position="108"/>
        <end position="131"/>
    </location>
</feature>
<keyword evidence="2" id="KW-1133">Transmembrane helix</keyword>
<feature type="transmembrane region" description="Helical" evidence="2">
    <location>
        <begin position="64"/>
        <end position="88"/>
    </location>
</feature>
<gene>
    <name evidence="3" type="ORF">HPB48_018595</name>
</gene>
<keyword evidence="4" id="KW-1185">Reference proteome</keyword>
<dbReference type="InterPro" id="IPR050327">
    <property type="entry name" value="Proton-linked_MCT"/>
</dbReference>
<feature type="compositionally biased region" description="Polar residues" evidence="1">
    <location>
        <begin position="283"/>
        <end position="293"/>
    </location>
</feature>
<comment type="caution">
    <text evidence="3">The sequence shown here is derived from an EMBL/GenBank/DDBJ whole genome shotgun (WGS) entry which is preliminary data.</text>
</comment>
<protein>
    <submittedName>
        <fullName evidence="3">Uncharacterized protein</fullName>
    </submittedName>
</protein>
<dbReference type="InterPro" id="IPR036259">
    <property type="entry name" value="MFS_trans_sf"/>
</dbReference>
<keyword evidence="2" id="KW-0472">Membrane</keyword>
<evidence type="ECO:0000313" key="3">
    <source>
        <dbReference type="EMBL" id="KAH9378245.1"/>
    </source>
</evidence>
<dbReference type="OrthoDB" id="6515380at2759"/>
<dbReference type="EMBL" id="JABSTR010000008">
    <property type="protein sequence ID" value="KAH9378245.1"/>
    <property type="molecule type" value="Genomic_DNA"/>
</dbReference>
<sequence length="509" mass="55952">MLEQSSACLRGNNLDGGHTLNSGFFFVAFMRLFDANREAAAWPTSIFQAGDESCGFIGMGLQKWFALSTIALIGSVLFWAGILLSVFAPNLTWMTSDVRCHASLEDVFSFNQVLLLFAGVSLHLTPLVLALKEPPWLTKSTETEKHAAGGPSTHGSNCFTAWQRHCTEKSFDNKSEALDRGMQDIDAHVNNNREITDDGNFYISTKEDGVKTGAASPETKKGETKNELTITALKESRIANLVHDSSLESRIEGKEPEKAHGMIVQRKNASNVSVGGADDSKMQKWSVTETETPGGTLDRKPLREPAEVQCHRTERRASKSMVPARNDHRQDLGIRCDGAANTVSNVQLDNTAQRYSWRSLLRSPVYWLFVLGGVLADYSDSAILSTLVDSALDRGATRLQADMAIACSAPSQLVGRTLLPLIADLGFINRTTMTCISYFLFAASVVTLSATRSFSTYVAGRRFCIHVHGFADDHDTRGRCRLLRRDACPRHGWLVVPSSRRSSSPVRQS</sequence>
<dbReference type="GO" id="GO:0008028">
    <property type="term" value="F:monocarboxylic acid transmembrane transporter activity"/>
    <property type="evidence" value="ECO:0007669"/>
    <property type="project" value="TreeGrafter"/>
</dbReference>
<proteinExistence type="predicted"/>
<evidence type="ECO:0000313" key="4">
    <source>
        <dbReference type="Proteomes" id="UP000821853"/>
    </source>
</evidence>
<organism evidence="3 4">
    <name type="scientific">Haemaphysalis longicornis</name>
    <name type="common">Bush tick</name>
    <dbReference type="NCBI Taxonomy" id="44386"/>
    <lineage>
        <taxon>Eukaryota</taxon>
        <taxon>Metazoa</taxon>
        <taxon>Ecdysozoa</taxon>
        <taxon>Arthropoda</taxon>
        <taxon>Chelicerata</taxon>
        <taxon>Arachnida</taxon>
        <taxon>Acari</taxon>
        <taxon>Parasitiformes</taxon>
        <taxon>Ixodida</taxon>
        <taxon>Ixodoidea</taxon>
        <taxon>Ixodidae</taxon>
        <taxon>Haemaphysalinae</taxon>
        <taxon>Haemaphysalis</taxon>
    </lineage>
</organism>
<evidence type="ECO:0000256" key="1">
    <source>
        <dbReference type="SAM" id="MobiDB-lite"/>
    </source>
</evidence>
<dbReference type="AlphaFoldDB" id="A0A9J6GS09"/>
<keyword evidence="2" id="KW-0812">Transmembrane</keyword>
<dbReference type="SUPFAM" id="SSF103473">
    <property type="entry name" value="MFS general substrate transporter"/>
    <property type="match status" value="1"/>
</dbReference>
<dbReference type="PANTHER" id="PTHR11360:SF303">
    <property type="entry name" value="MAJOR FACILITATOR SUPERFAMILY (MFS) PROFILE DOMAIN-CONTAINING PROTEIN"/>
    <property type="match status" value="1"/>
</dbReference>
<dbReference type="VEuPathDB" id="VectorBase:HLOH_063277"/>